<dbReference type="GO" id="GO:0016020">
    <property type="term" value="C:membrane"/>
    <property type="evidence" value="ECO:0007669"/>
    <property type="project" value="TreeGrafter"/>
</dbReference>
<dbReference type="AlphaFoldDB" id="A0A3L6QAT5"/>
<dbReference type="OrthoDB" id="1933717at2759"/>
<comment type="similarity">
    <text evidence="1 4">Belongs to the short-chain dehydrogenases/reductases (SDR) family.</text>
</comment>
<dbReference type="PRINTS" id="PR00081">
    <property type="entry name" value="GDHRDH"/>
</dbReference>
<evidence type="ECO:0000313" key="6">
    <source>
        <dbReference type="Proteomes" id="UP000275267"/>
    </source>
</evidence>
<evidence type="ECO:0000256" key="1">
    <source>
        <dbReference type="ARBA" id="ARBA00006484"/>
    </source>
</evidence>
<evidence type="ECO:0008006" key="7">
    <source>
        <dbReference type="Google" id="ProtNLM"/>
    </source>
</evidence>
<evidence type="ECO:0000256" key="4">
    <source>
        <dbReference type="RuleBase" id="RU000363"/>
    </source>
</evidence>
<dbReference type="PANTHER" id="PTHR43490">
    <property type="entry name" value="(+)-NEOMENTHOL DEHYDROGENASE"/>
    <property type="match status" value="1"/>
</dbReference>
<proteinExistence type="inferred from homology"/>
<accession>A0A3L6QAT5</accession>
<dbReference type="InterPro" id="IPR002347">
    <property type="entry name" value="SDR_fam"/>
</dbReference>
<protein>
    <recommendedName>
        <fullName evidence="7">Salutaridine reductase-like</fullName>
    </recommendedName>
</protein>
<organism evidence="5 6">
    <name type="scientific">Panicum miliaceum</name>
    <name type="common">Proso millet</name>
    <name type="synonym">Broomcorn millet</name>
    <dbReference type="NCBI Taxonomy" id="4540"/>
    <lineage>
        <taxon>Eukaryota</taxon>
        <taxon>Viridiplantae</taxon>
        <taxon>Streptophyta</taxon>
        <taxon>Embryophyta</taxon>
        <taxon>Tracheophyta</taxon>
        <taxon>Spermatophyta</taxon>
        <taxon>Magnoliopsida</taxon>
        <taxon>Liliopsida</taxon>
        <taxon>Poales</taxon>
        <taxon>Poaceae</taxon>
        <taxon>PACMAD clade</taxon>
        <taxon>Panicoideae</taxon>
        <taxon>Panicodae</taxon>
        <taxon>Paniceae</taxon>
        <taxon>Panicinae</taxon>
        <taxon>Panicum</taxon>
        <taxon>Panicum sect. Panicum</taxon>
    </lineage>
</organism>
<sequence>MAPTNMLPCNYLDLDGITIVIITTFKSATMLQRSTRVAVVTGGNRGIGLEICRQLASKGVTVVLTARDEKRGAEAVKTLGAHGLSNVVFHQLEVGDRSSTTRLAEFTREKYGKLNILVNNAGIVGTTTEISDPESFQQELAGMVGMEKLEWIRKHATEPYEKAEECLRTNYCGTKIVTEELLPLLQSSSHGRIVNISSYFGLLRFFSVEELKEELNNIDNLSEERLDELSELFLKDFKDGQLEPHGWPAEGGYPAYKTSKALANAYSRILAKKHPKLCINCVHLGYVSTDINFHTGNLTVEEGARGALVLALVPKGGMTGAFLDCTEVAPFV</sequence>
<gene>
    <name evidence="5" type="ORF">C2845_PM12G21770</name>
</gene>
<dbReference type="STRING" id="4540.A0A3L6QAT5"/>
<dbReference type="Gene3D" id="3.40.50.720">
    <property type="entry name" value="NAD(P)-binding Rossmann-like Domain"/>
    <property type="match status" value="1"/>
</dbReference>
<evidence type="ECO:0000313" key="5">
    <source>
        <dbReference type="EMBL" id="RLM77848.1"/>
    </source>
</evidence>
<dbReference type="EMBL" id="PQIB02000012">
    <property type="protein sequence ID" value="RLM77848.1"/>
    <property type="molecule type" value="Genomic_DNA"/>
</dbReference>
<dbReference type="SUPFAM" id="SSF51735">
    <property type="entry name" value="NAD(P)-binding Rossmann-fold domains"/>
    <property type="match status" value="1"/>
</dbReference>
<evidence type="ECO:0000256" key="3">
    <source>
        <dbReference type="ARBA" id="ARBA00023002"/>
    </source>
</evidence>
<reference evidence="6" key="1">
    <citation type="journal article" date="2019" name="Nat. Commun.">
        <title>The genome of broomcorn millet.</title>
        <authorList>
            <person name="Zou C."/>
            <person name="Miki D."/>
            <person name="Li D."/>
            <person name="Tang Q."/>
            <person name="Xiao L."/>
            <person name="Rajput S."/>
            <person name="Deng P."/>
            <person name="Jia W."/>
            <person name="Huang R."/>
            <person name="Zhang M."/>
            <person name="Sun Y."/>
            <person name="Hu J."/>
            <person name="Fu X."/>
            <person name="Schnable P.S."/>
            <person name="Li F."/>
            <person name="Zhang H."/>
            <person name="Feng B."/>
            <person name="Zhu X."/>
            <person name="Liu R."/>
            <person name="Schnable J.C."/>
            <person name="Zhu J.-K."/>
            <person name="Zhang H."/>
        </authorList>
    </citation>
    <scope>NUCLEOTIDE SEQUENCE [LARGE SCALE GENOMIC DNA]</scope>
</reference>
<name>A0A3L6QAT5_PANMI</name>
<comment type="caution">
    <text evidence="5">The sequence shown here is derived from an EMBL/GenBank/DDBJ whole genome shotgun (WGS) entry which is preliminary data.</text>
</comment>
<dbReference type="InterPro" id="IPR036291">
    <property type="entry name" value="NAD(P)-bd_dom_sf"/>
</dbReference>
<keyword evidence="2" id="KW-0521">NADP</keyword>
<dbReference type="PANTHER" id="PTHR43490:SF135">
    <property type="entry name" value="OS02G0640800 PROTEIN"/>
    <property type="match status" value="1"/>
</dbReference>
<dbReference type="GO" id="GO:0016491">
    <property type="term" value="F:oxidoreductase activity"/>
    <property type="evidence" value="ECO:0007669"/>
    <property type="project" value="UniProtKB-KW"/>
</dbReference>
<dbReference type="Pfam" id="PF00106">
    <property type="entry name" value="adh_short"/>
    <property type="match status" value="1"/>
</dbReference>
<keyword evidence="6" id="KW-1185">Reference proteome</keyword>
<dbReference type="Proteomes" id="UP000275267">
    <property type="component" value="Unassembled WGS sequence"/>
</dbReference>
<keyword evidence="3" id="KW-0560">Oxidoreductase</keyword>
<evidence type="ECO:0000256" key="2">
    <source>
        <dbReference type="ARBA" id="ARBA00022857"/>
    </source>
</evidence>
<dbReference type="PRINTS" id="PR00080">
    <property type="entry name" value="SDRFAMILY"/>
</dbReference>